<evidence type="ECO:0000256" key="3">
    <source>
        <dbReference type="ARBA" id="ARBA00022806"/>
    </source>
</evidence>
<dbReference type="SMART" id="SM00490">
    <property type="entry name" value="HELICc"/>
    <property type="match status" value="1"/>
</dbReference>
<dbReference type="GO" id="GO:0055087">
    <property type="term" value="C:Ski complex"/>
    <property type="evidence" value="ECO:0007669"/>
    <property type="project" value="TreeGrafter"/>
</dbReference>
<dbReference type="PANTHER" id="PTHR12131:SF1">
    <property type="entry name" value="ATP-DEPENDENT RNA HELICASE SUPV3L1, MITOCHONDRIAL-RELATED"/>
    <property type="match status" value="1"/>
</dbReference>
<evidence type="ECO:0000256" key="6">
    <source>
        <dbReference type="SAM" id="Phobius"/>
    </source>
</evidence>
<dbReference type="InterPro" id="IPR011545">
    <property type="entry name" value="DEAD/DEAH_box_helicase_dom"/>
</dbReference>
<dbReference type="Pfam" id="PF00270">
    <property type="entry name" value="DEAD"/>
    <property type="match status" value="1"/>
</dbReference>
<dbReference type="Gene3D" id="3.40.50.300">
    <property type="entry name" value="P-loop containing nucleotide triphosphate hydrolases"/>
    <property type="match status" value="2"/>
</dbReference>
<evidence type="ECO:0000259" key="7">
    <source>
        <dbReference type="PROSITE" id="PS51192"/>
    </source>
</evidence>
<keyword evidence="5" id="KW-0175">Coiled coil</keyword>
<keyword evidence="6" id="KW-1133">Transmembrane helix</keyword>
<evidence type="ECO:0000256" key="1">
    <source>
        <dbReference type="ARBA" id="ARBA00022741"/>
    </source>
</evidence>
<evidence type="ECO:0000256" key="5">
    <source>
        <dbReference type="SAM" id="Coils"/>
    </source>
</evidence>
<dbReference type="PROSITE" id="PS51194">
    <property type="entry name" value="HELICASE_CTER"/>
    <property type="match status" value="1"/>
</dbReference>
<feature type="domain" description="Helicase ATP-binding" evidence="7">
    <location>
        <begin position="24"/>
        <end position="194"/>
    </location>
</feature>
<dbReference type="InterPro" id="IPR001650">
    <property type="entry name" value="Helicase_C-like"/>
</dbReference>
<dbReference type="GO" id="GO:0003676">
    <property type="term" value="F:nucleic acid binding"/>
    <property type="evidence" value="ECO:0007669"/>
    <property type="project" value="InterPro"/>
</dbReference>
<evidence type="ECO:0000256" key="4">
    <source>
        <dbReference type="ARBA" id="ARBA00022840"/>
    </source>
</evidence>
<dbReference type="InterPro" id="IPR014001">
    <property type="entry name" value="Helicase_ATP-bd"/>
</dbReference>
<dbReference type="Pfam" id="PF08148">
    <property type="entry name" value="DSHCT"/>
    <property type="match status" value="1"/>
</dbReference>
<evidence type="ECO:0000313" key="9">
    <source>
        <dbReference type="EMBL" id="UXE64342.1"/>
    </source>
</evidence>
<dbReference type="PANTHER" id="PTHR12131">
    <property type="entry name" value="ATP-DEPENDENT RNA AND DNA HELICASE"/>
    <property type="match status" value="1"/>
</dbReference>
<keyword evidence="2" id="KW-0378">Hydrolase</keyword>
<dbReference type="PROSITE" id="PS51192">
    <property type="entry name" value="HELICASE_ATP_BIND_1"/>
    <property type="match status" value="1"/>
</dbReference>
<keyword evidence="1" id="KW-0547">Nucleotide-binding</keyword>
<dbReference type="Proteomes" id="UP001065613">
    <property type="component" value="Chromosome"/>
</dbReference>
<keyword evidence="6" id="KW-0812">Transmembrane</keyword>
<dbReference type="GO" id="GO:0005524">
    <property type="term" value="F:ATP binding"/>
    <property type="evidence" value="ECO:0007669"/>
    <property type="project" value="UniProtKB-KW"/>
</dbReference>
<dbReference type="KEGG" id="wna:KA717_18795"/>
<evidence type="ECO:0000259" key="8">
    <source>
        <dbReference type="PROSITE" id="PS51194"/>
    </source>
</evidence>
<dbReference type="SMART" id="SM00487">
    <property type="entry name" value="DEXDc"/>
    <property type="match status" value="1"/>
</dbReference>
<keyword evidence="4" id="KW-0067">ATP-binding</keyword>
<protein>
    <submittedName>
        <fullName evidence="9">DEAD/DEAH box helicase</fullName>
    </submittedName>
</protein>
<evidence type="ECO:0000256" key="2">
    <source>
        <dbReference type="ARBA" id="ARBA00022801"/>
    </source>
</evidence>
<dbReference type="SUPFAM" id="SSF52540">
    <property type="entry name" value="P-loop containing nucleoside triphosphate hydrolases"/>
    <property type="match status" value="1"/>
</dbReference>
<dbReference type="InterPro" id="IPR027417">
    <property type="entry name" value="P-loop_NTPase"/>
</dbReference>
<keyword evidence="6" id="KW-0472">Membrane</keyword>
<keyword evidence="3 9" id="KW-0347">Helicase</keyword>
<dbReference type="GO" id="GO:0004386">
    <property type="term" value="F:helicase activity"/>
    <property type="evidence" value="ECO:0007669"/>
    <property type="project" value="UniProtKB-KW"/>
</dbReference>
<dbReference type="InterPro" id="IPR012961">
    <property type="entry name" value="Ski2/MTR4_C"/>
</dbReference>
<gene>
    <name evidence="9" type="ORF">KA717_18795</name>
</gene>
<dbReference type="GO" id="GO:0070478">
    <property type="term" value="P:nuclear-transcribed mRNA catabolic process, 3'-5' exonucleolytic nonsense-mediated decay"/>
    <property type="evidence" value="ECO:0007669"/>
    <property type="project" value="TreeGrafter"/>
</dbReference>
<dbReference type="GO" id="GO:0016787">
    <property type="term" value="F:hydrolase activity"/>
    <property type="evidence" value="ECO:0007669"/>
    <property type="project" value="UniProtKB-KW"/>
</dbReference>
<sequence length="1001" mass="113554">MSLPLLDLNNLFPFKLDDFQLAAIAALEADKSVVVCAPTGSGKTVIGEYAMYRALARGKRIFYTTPLKALSNQKVRDFQEKLRQQSLRDWETTVGLITGDLVINANAPIVVMTTEIFRNMLYETPIGEVGTSLEEVETVVFDECHYISDRDRGTVWEESIIYCPASIQLVALSATIGNPEQLTDWINQVRKGKSLKQIRRQEVDESQNHCELINSDFRPVPLHFHFSAKNGLFPLLNAQKTGVNPQLLPKKISHNPKKNRLRREDCPSVLTVVEQLRERDFLPAIYVIFSRRGCEQAVQELRHLTLVSTAESHIIQLTLLSFFLGHNRNLRESFKTDFGHSFPELTAQILTFLESPQTEAEALLENLTTQPEQTLRLWQWLAQSSPMTRFEQIEPLIRGIAVHHAGVLPSWKELVEQLFEQGLIKVVFATATLSAGINMPARTTVISALSKRTDEGHAMLSPSEFLQMAGRAGRRGMDEAGQVVTVQTPFEGPKEASFLAMAEAEPLRSWFTPSYGMVLNLLQKHSLEQAKDLLERSFAEYLMQLALEPTQEAISQLLSQIAQLDFKLAGVKETDIRSYEKFRARLREEERLLKTLEQQAEKAKRQDIVPYLSQIEQGEILHLKGKFIKVSPPVLAIFIATLPGFSKVPELLCLGADNRWYRTAASDVFAINGAKLVGFPLTSLPLPPLDSLLLGKPQKGTPETAIASQQIAPIALPLTVPTEILEQQERVNHVRQILETHPLQQHKQPSRAIEQYHQRLSLREELEKRQHDLVRLQSRQSYYWQEFLDLIAILQELEALDEFFPTLLGEAAATLRGENELWLGLVLMSGKFTNLAPHQLAAAMSGLITETLRPDTWSRYAPPPDVLAALRPSQDLHLLYFLLRFPAIVNLTLWELGILAYYLGRTNLWEVRRKLIQSQKRYAITIPLWLEVELLGLVEQWALGLTWDELCRQTSLDEGDLVRLLRRTIDLLWQVPQVPHISETLKGNAKQAVAMMKRFPI</sequence>
<dbReference type="EMBL" id="CP073041">
    <property type="protein sequence ID" value="UXE64342.1"/>
    <property type="molecule type" value="Genomic_DNA"/>
</dbReference>
<reference evidence="9" key="1">
    <citation type="submission" date="2021-04" db="EMBL/GenBank/DDBJ databases">
        <title>Genome sequence of Woronichinia naegeliana from Washington state freshwater lake bloom.</title>
        <authorList>
            <person name="Dreher T.W."/>
        </authorList>
    </citation>
    <scope>NUCLEOTIDE SEQUENCE</scope>
    <source>
        <strain evidence="9">WA131</strain>
    </source>
</reference>
<dbReference type="Pfam" id="PF00271">
    <property type="entry name" value="Helicase_C"/>
    <property type="match status" value="1"/>
</dbReference>
<feature type="domain" description="Helicase C-terminal" evidence="8">
    <location>
        <begin position="359"/>
        <end position="522"/>
    </location>
</feature>
<accession>A0A977L2S6</accession>
<organism evidence="9">
    <name type="scientific">Woronichinia naegeliana WA131</name>
    <dbReference type="NCBI Taxonomy" id="2824559"/>
    <lineage>
        <taxon>Bacteria</taxon>
        <taxon>Bacillati</taxon>
        <taxon>Cyanobacteriota</taxon>
        <taxon>Cyanophyceae</taxon>
        <taxon>Synechococcales</taxon>
        <taxon>Coelosphaeriaceae</taxon>
        <taxon>Woronichinia</taxon>
    </lineage>
</organism>
<dbReference type="CDD" id="cd18795">
    <property type="entry name" value="SF2_C_Ski2"/>
    <property type="match status" value="1"/>
</dbReference>
<dbReference type="InterPro" id="IPR050699">
    <property type="entry name" value="RNA-DNA_Helicase"/>
</dbReference>
<feature type="transmembrane region" description="Helical" evidence="6">
    <location>
        <begin position="878"/>
        <end position="904"/>
    </location>
</feature>
<dbReference type="AlphaFoldDB" id="A0A977L2S6"/>
<proteinExistence type="predicted"/>
<dbReference type="Gene3D" id="1.10.3380.30">
    <property type="match status" value="1"/>
</dbReference>
<name>A0A977L2S6_9CYAN</name>
<feature type="coiled-coil region" evidence="5">
    <location>
        <begin position="579"/>
        <end position="606"/>
    </location>
</feature>
<dbReference type="SMART" id="SM01142">
    <property type="entry name" value="DSHCT"/>
    <property type="match status" value="1"/>
</dbReference>